<dbReference type="Proteomes" id="UP000439994">
    <property type="component" value="Unassembled WGS sequence"/>
</dbReference>
<accession>A0A6N8FBJ9</accession>
<comment type="caution">
    <text evidence="3">The sequence shown here is derived from an EMBL/GenBank/DDBJ whole genome shotgun (WGS) entry which is preliminary data.</text>
</comment>
<keyword evidence="1" id="KW-0560">Oxidoreductase</keyword>
<dbReference type="OrthoDB" id="311718at2"/>
<feature type="domain" description="FAD dependent oxidoreductase" evidence="2">
    <location>
        <begin position="45"/>
        <end position="406"/>
    </location>
</feature>
<sequence length="447" mass="49920">MYKSNMYDPFVENQIPFNQPSTDSYWSANTQPITTTTLDTDIQTDVLIVGAGYTGLSCAIELAKAGIKNITVIDANQIGWGCSSRNAGFVLPGSGRLSYKELESRFGTAQTLKLHDQFISAIDLLETRLSSLPGNADKTEQGYLKLAHSKSWFEKLNSSAAYLQSNFNYDVEVITKSDFNKNFVNHQHVYGAIRYKNGFGLNPLKLVNHYAQLALDLGVNIYTHSPANEITKSGNNTHHVITPTGSIKTNKLVIATNGYTPKSLNTPLNGKVLPVLTSVIVTRPLTQSEIEQSNFKTHQVMMDTRELKYYYRLLPDNRILFGGRSAITGKAASNPKYQQRLLQELQSSFVGLDTVTIDHGWSGWISVAFDQMPHIYKTEDDIFYATGYCGSGVSFSAWAGKQLADLISEQEASSPLMTELPSFPFAPFRRMGQRFFYQYGRLKDWAQ</sequence>
<dbReference type="SUPFAM" id="SSF51905">
    <property type="entry name" value="FAD/NAD(P)-binding domain"/>
    <property type="match status" value="1"/>
</dbReference>
<evidence type="ECO:0000259" key="2">
    <source>
        <dbReference type="Pfam" id="PF01266"/>
    </source>
</evidence>
<dbReference type="AlphaFoldDB" id="A0A6N8FBJ9"/>
<dbReference type="PANTHER" id="PTHR13847:SF281">
    <property type="entry name" value="FAD DEPENDENT OXIDOREDUCTASE DOMAIN-CONTAINING PROTEIN"/>
    <property type="match status" value="1"/>
</dbReference>
<dbReference type="RefSeq" id="WP_155696106.1">
    <property type="nucleotide sequence ID" value="NZ_WOCD01000005.1"/>
</dbReference>
<dbReference type="PANTHER" id="PTHR13847">
    <property type="entry name" value="SARCOSINE DEHYDROGENASE-RELATED"/>
    <property type="match status" value="1"/>
</dbReference>
<evidence type="ECO:0000313" key="3">
    <source>
        <dbReference type="EMBL" id="MUH72899.1"/>
    </source>
</evidence>
<dbReference type="GO" id="GO:0016491">
    <property type="term" value="F:oxidoreductase activity"/>
    <property type="evidence" value="ECO:0007669"/>
    <property type="project" value="UniProtKB-KW"/>
</dbReference>
<name>A0A6N8FBJ9_9GAMM</name>
<dbReference type="InterPro" id="IPR006076">
    <property type="entry name" value="FAD-dep_OxRdtase"/>
</dbReference>
<reference evidence="3 4" key="1">
    <citation type="submission" date="2019-11" db="EMBL/GenBank/DDBJ databases">
        <title>P. haliotis isolates from Z. marina roots.</title>
        <authorList>
            <person name="Cohen M."/>
            <person name="Jospin G."/>
            <person name="Eisen J.A."/>
            <person name="Coil D.A."/>
        </authorList>
    </citation>
    <scope>NUCLEOTIDE SEQUENCE [LARGE SCALE GENOMIC DNA]</scope>
    <source>
        <strain evidence="3 4">UCD-MCMsp1aY</strain>
    </source>
</reference>
<dbReference type="GO" id="GO:0005737">
    <property type="term" value="C:cytoplasm"/>
    <property type="evidence" value="ECO:0007669"/>
    <property type="project" value="TreeGrafter"/>
</dbReference>
<keyword evidence="4" id="KW-1185">Reference proteome</keyword>
<organism evidence="3 4">
    <name type="scientific">Psychrosphaera haliotis</name>
    <dbReference type="NCBI Taxonomy" id="555083"/>
    <lineage>
        <taxon>Bacteria</taxon>
        <taxon>Pseudomonadati</taxon>
        <taxon>Pseudomonadota</taxon>
        <taxon>Gammaproteobacteria</taxon>
        <taxon>Alteromonadales</taxon>
        <taxon>Pseudoalteromonadaceae</taxon>
        <taxon>Psychrosphaera</taxon>
    </lineage>
</organism>
<proteinExistence type="predicted"/>
<gene>
    <name evidence="3" type="ORF">GNP35_10650</name>
</gene>
<dbReference type="EMBL" id="WOCD01000005">
    <property type="protein sequence ID" value="MUH72899.1"/>
    <property type="molecule type" value="Genomic_DNA"/>
</dbReference>
<protein>
    <submittedName>
        <fullName evidence="3">FAD-dependent oxidoreductase</fullName>
    </submittedName>
</protein>
<dbReference type="Gene3D" id="3.30.9.10">
    <property type="entry name" value="D-Amino Acid Oxidase, subunit A, domain 2"/>
    <property type="match status" value="1"/>
</dbReference>
<evidence type="ECO:0000313" key="4">
    <source>
        <dbReference type="Proteomes" id="UP000439994"/>
    </source>
</evidence>
<evidence type="ECO:0000256" key="1">
    <source>
        <dbReference type="ARBA" id="ARBA00023002"/>
    </source>
</evidence>
<dbReference type="Gene3D" id="3.50.50.60">
    <property type="entry name" value="FAD/NAD(P)-binding domain"/>
    <property type="match status" value="1"/>
</dbReference>
<dbReference type="InterPro" id="IPR036188">
    <property type="entry name" value="FAD/NAD-bd_sf"/>
</dbReference>
<dbReference type="Pfam" id="PF01266">
    <property type="entry name" value="DAO"/>
    <property type="match status" value="1"/>
</dbReference>